<dbReference type="Gene3D" id="3.40.630.30">
    <property type="match status" value="1"/>
</dbReference>
<name>A0A2M9YIA7_9LEPT</name>
<dbReference type="Proteomes" id="UP000232188">
    <property type="component" value="Unassembled WGS sequence"/>
</dbReference>
<evidence type="ECO:0000313" key="4">
    <source>
        <dbReference type="Proteomes" id="UP000232188"/>
    </source>
</evidence>
<keyword evidence="3" id="KW-1185">Reference proteome</keyword>
<evidence type="ECO:0000313" key="3">
    <source>
        <dbReference type="Proteomes" id="UP000232149"/>
    </source>
</evidence>
<dbReference type="EMBL" id="NPDV01000032">
    <property type="protein sequence ID" value="PJZ51240.1"/>
    <property type="molecule type" value="Genomic_DNA"/>
</dbReference>
<sequence>MSLTILKKSETYSDVKHPNQTCTYITCTYQMNPEVVEKARSFVQEQYSKLGYVGYDSDFDRQFDLNGFGRYFIALNEKNTIVATSRVLTKGPNGLPIEYALRKDTGQKMQLGTGNIAEMNSFAATSMKEGTRVLLMGAEFVFEQNYEATYGLYDVNRPGVGKLYNRLGAVDSKDHPYKIYFPGYGKIESGKLNPTEWAIQVSDYSKIIAKIRHT</sequence>
<accession>A0A2M9YIA7</accession>
<dbReference type="RefSeq" id="WP_100787749.1">
    <property type="nucleotide sequence ID" value="NZ_NPDU01000101.1"/>
</dbReference>
<reference evidence="3 4" key="1">
    <citation type="submission" date="2017-07" db="EMBL/GenBank/DDBJ databases">
        <title>Leptospira spp. isolated from tropical soils.</title>
        <authorList>
            <person name="Thibeaux R."/>
            <person name="Iraola G."/>
            <person name="Ferres I."/>
            <person name="Bierque E."/>
            <person name="Girault D."/>
            <person name="Soupe-Gilbert M.-E."/>
            <person name="Picardeau M."/>
            <person name="Goarant C."/>
        </authorList>
    </citation>
    <scope>NUCLEOTIDE SEQUENCE [LARGE SCALE GENOMIC DNA]</scope>
    <source>
        <strain evidence="1 4">FH2-B-C1</strain>
        <strain evidence="2 3">FH2-B-D1</strain>
    </source>
</reference>
<dbReference type="NCBIfam" id="NF047533">
    <property type="entry name" value="LBL_2463_fam"/>
    <property type="match status" value="1"/>
</dbReference>
<protein>
    <submittedName>
        <fullName evidence="1">Uncharacterized protein</fullName>
    </submittedName>
</protein>
<evidence type="ECO:0000313" key="1">
    <source>
        <dbReference type="EMBL" id="PJZ51240.1"/>
    </source>
</evidence>
<gene>
    <name evidence="2" type="ORF">CH376_22170</name>
    <name evidence="1" type="ORF">CH380_21100</name>
</gene>
<proteinExistence type="predicted"/>
<dbReference type="Proteomes" id="UP000232149">
    <property type="component" value="Unassembled WGS sequence"/>
</dbReference>
<evidence type="ECO:0000313" key="2">
    <source>
        <dbReference type="EMBL" id="PJZ59737.1"/>
    </source>
</evidence>
<organism evidence="1 4">
    <name type="scientific">Leptospira adleri</name>
    <dbReference type="NCBI Taxonomy" id="2023186"/>
    <lineage>
        <taxon>Bacteria</taxon>
        <taxon>Pseudomonadati</taxon>
        <taxon>Spirochaetota</taxon>
        <taxon>Spirochaetia</taxon>
        <taxon>Leptospirales</taxon>
        <taxon>Leptospiraceae</taxon>
        <taxon>Leptospira</taxon>
    </lineage>
</organism>
<dbReference type="EMBL" id="NPDU01000101">
    <property type="protein sequence ID" value="PJZ59737.1"/>
    <property type="molecule type" value="Genomic_DNA"/>
</dbReference>
<dbReference type="AlphaFoldDB" id="A0A2M9YIA7"/>
<comment type="caution">
    <text evidence="1">The sequence shown here is derived from an EMBL/GenBank/DDBJ whole genome shotgun (WGS) entry which is preliminary data.</text>
</comment>